<accession>A0AAD4FHA8</accession>
<evidence type="ECO:0000256" key="3">
    <source>
        <dbReference type="ARBA" id="ARBA00023004"/>
    </source>
</evidence>
<feature type="domain" description="Fe2OG dioxygenase" evidence="5">
    <location>
        <begin position="241"/>
        <end position="398"/>
    </location>
</feature>
<keyword evidence="3" id="KW-0408">Iron</keyword>
<reference evidence="6" key="1">
    <citation type="submission" date="2021-07" db="EMBL/GenBank/DDBJ databases">
        <title>Genome Resource of American Ginseng Black Spot Pathogen Alternaria panax.</title>
        <authorList>
            <person name="Qiu C."/>
            <person name="Wang W."/>
            <person name="Liu Z."/>
        </authorList>
    </citation>
    <scope>NUCLEOTIDE SEQUENCE</scope>
    <source>
        <strain evidence="6">BNCC115425</strain>
    </source>
</reference>
<dbReference type="Pfam" id="PF14226">
    <property type="entry name" value="DIOX_N"/>
    <property type="match status" value="1"/>
</dbReference>
<dbReference type="EMBL" id="JAANER010000005">
    <property type="protein sequence ID" value="KAG9188988.1"/>
    <property type="molecule type" value="Genomic_DNA"/>
</dbReference>
<dbReference type="Proteomes" id="UP001199106">
    <property type="component" value="Unassembled WGS sequence"/>
</dbReference>
<dbReference type="InterPro" id="IPR005123">
    <property type="entry name" value="Oxoglu/Fe-dep_dioxygenase_dom"/>
</dbReference>
<feature type="region of interest" description="Disordered" evidence="4">
    <location>
        <begin position="1"/>
        <end position="38"/>
    </location>
</feature>
<evidence type="ECO:0000259" key="5">
    <source>
        <dbReference type="PROSITE" id="PS51471"/>
    </source>
</evidence>
<proteinExistence type="inferred from homology"/>
<dbReference type="Pfam" id="PF03171">
    <property type="entry name" value="2OG-FeII_Oxy"/>
    <property type="match status" value="1"/>
</dbReference>
<feature type="compositionally biased region" description="Polar residues" evidence="4">
    <location>
        <begin position="14"/>
        <end position="33"/>
    </location>
</feature>
<protein>
    <recommendedName>
        <fullName evidence="5">Fe2OG dioxygenase domain-containing protein</fullName>
    </recommendedName>
</protein>
<dbReference type="SUPFAM" id="SSF51197">
    <property type="entry name" value="Clavaminate synthase-like"/>
    <property type="match status" value="1"/>
</dbReference>
<dbReference type="PANTHER" id="PTHR47991">
    <property type="entry name" value="OXOGLUTARATE/IRON-DEPENDENT DIOXYGENASE"/>
    <property type="match status" value="1"/>
</dbReference>
<evidence type="ECO:0000313" key="6">
    <source>
        <dbReference type="EMBL" id="KAG9188988.1"/>
    </source>
</evidence>
<sequence>MSDMERALVAAGDKQSNGDTSEAATKLNPTPATGSRYDEPIDAAQQDGLPMIDISAFLDASCSQEARATTAKAINAACVNYGFFYLTGHGIPVSELDEVINLARDFFAEPLGEKNKIKRFDAGSAQGGDGARGYQGLGENVTGGLQDMQEAIDWYAEWLEDKREPGDGGPGSVKSLQGVNLWPQRPGKLRPVYEEYIERVKKVGEALVHAMGVALDLGPPNPDATQRTEDEEIFVRNCKDSFWVMRMIGYPPLTTPHTLGNDVEQFSCGAHTDYGCVTLLLTDPTPGALQVQLKDGSWLNADPIPGAFVVNIGDMIERWTNGVWKNGKKLLIQLKDDFRITGPLELEFVLYLEEENSDALQKTLRNTSMEKTRIHMEALRRRNGIARKNICRIVLPHSEIMALVTKLDKVSETTLKRTYSVSKTVERIGKNWRVCTTEKTRDLTSDLRCLAIIAIFSKALSGQHYLGKGFLLAAARARIEIPADAIASTWDDNKDDKATSERFGRKKSFKAGKKGEAATARYSDDAEYMDEDAVEAAYPGNGKAKAVDVITGRFEKDHVAG</sequence>
<evidence type="ECO:0000256" key="1">
    <source>
        <dbReference type="ARBA" id="ARBA00008056"/>
    </source>
</evidence>
<dbReference type="InterPro" id="IPR044861">
    <property type="entry name" value="IPNS-like_FE2OG_OXY"/>
</dbReference>
<dbReference type="Gene3D" id="2.60.120.330">
    <property type="entry name" value="B-lactam Antibiotic, Isopenicillin N Synthase, Chain"/>
    <property type="match status" value="1"/>
</dbReference>
<dbReference type="AlphaFoldDB" id="A0AAD4FHA8"/>
<dbReference type="InterPro" id="IPR027443">
    <property type="entry name" value="IPNS-like_sf"/>
</dbReference>
<organism evidence="6 7">
    <name type="scientific">Alternaria panax</name>
    <dbReference type="NCBI Taxonomy" id="48097"/>
    <lineage>
        <taxon>Eukaryota</taxon>
        <taxon>Fungi</taxon>
        <taxon>Dikarya</taxon>
        <taxon>Ascomycota</taxon>
        <taxon>Pezizomycotina</taxon>
        <taxon>Dothideomycetes</taxon>
        <taxon>Pleosporomycetidae</taxon>
        <taxon>Pleosporales</taxon>
        <taxon>Pleosporineae</taxon>
        <taxon>Pleosporaceae</taxon>
        <taxon>Alternaria</taxon>
        <taxon>Alternaria sect. Panax</taxon>
    </lineage>
</organism>
<dbReference type="GO" id="GO:0044283">
    <property type="term" value="P:small molecule biosynthetic process"/>
    <property type="evidence" value="ECO:0007669"/>
    <property type="project" value="UniProtKB-ARBA"/>
</dbReference>
<comment type="similarity">
    <text evidence="1">Belongs to the iron/ascorbate-dependent oxidoreductase family.</text>
</comment>
<dbReference type="GO" id="GO:0046872">
    <property type="term" value="F:metal ion binding"/>
    <property type="evidence" value="ECO:0007669"/>
    <property type="project" value="UniProtKB-KW"/>
</dbReference>
<dbReference type="InterPro" id="IPR026992">
    <property type="entry name" value="DIOX_N"/>
</dbReference>
<keyword evidence="7" id="KW-1185">Reference proteome</keyword>
<comment type="caution">
    <text evidence="6">The sequence shown here is derived from an EMBL/GenBank/DDBJ whole genome shotgun (WGS) entry which is preliminary data.</text>
</comment>
<evidence type="ECO:0000256" key="4">
    <source>
        <dbReference type="SAM" id="MobiDB-lite"/>
    </source>
</evidence>
<dbReference type="PROSITE" id="PS51471">
    <property type="entry name" value="FE2OG_OXY"/>
    <property type="match status" value="1"/>
</dbReference>
<dbReference type="InterPro" id="IPR050295">
    <property type="entry name" value="Plant_2OG-oxidoreductases"/>
</dbReference>
<name>A0AAD4FHA8_9PLEO</name>
<gene>
    <name evidence="6" type="ORF">G6011_05856</name>
</gene>
<evidence type="ECO:0000313" key="7">
    <source>
        <dbReference type="Proteomes" id="UP001199106"/>
    </source>
</evidence>
<keyword evidence="2" id="KW-0479">Metal-binding</keyword>
<evidence type="ECO:0000256" key="2">
    <source>
        <dbReference type="ARBA" id="ARBA00022723"/>
    </source>
</evidence>